<proteinExistence type="predicted"/>
<dbReference type="InterPro" id="IPR016913">
    <property type="entry name" value="UCP029215"/>
</dbReference>
<reference evidence="1 2" key="1">
    <citation type="submission" date="2018-01" db="EMBL/GenBank/DDBJ databases">
        <title>Whole genome analyses suggest that Burkholderia sensu lato contains two further novel genera in the rhizoxinica-symbiotica group Mycetohabitans gen. nov., and Trinickia gen. nov.: implications for the evolution of diazotrophy and nodulation in the Burkholderiaceae.</title>
        <authorList>
            <person name="Estrada-de los Santos P."/>
            <person name="Palmer M."/>
            <person name="Chavez-Ramirez B."/>
            <person name="Beukes C."/>
            <person name="Steenkamp E.T."/>
            <person name="Hirsch A.M."/>
            <person name="Manyaka P."/>
            <person name="Maluk M."/>
            <person name="Lafos M."/>
            <person name="Crook M."/>
            <person name="Gross E."/>
            <person name="Simon M.F."/>
            <person name="Bueno dos Reis Junior F."/>
            <person name="Poole P.S."/>
            <person name="Venter S.N."/>
            <person name="James E.K."/>
        </authorList>
    </citation>
    <scope>NUCLEOTIDE SEQUENCE [LARGE SCALE GENOMIC DNA]</scope>
    <source>
        <strain evidence="1 2">JPY 581</strain>
    </source>
</reference>
<evidence type="ECO:0000313" key="2">
    <source>
        <dbReference type="Proteomes" id="UP000235777"/>
    </source>
</evidence>
<dbReference type="Proteomes" id="UP000235777">
    <property type="component" value="Unassembled WGS sequence"/>
</dbReference>
<organism evidence="1 2">
    <name type="scientific">Trinickia symbiotica</name>
    <dbReference type="NCBI Taxonomy" id="863227"/>
    <lineage>
        <taxon>Bacteria</taxon>
        <taxon>Pseudomonadati</taxon>
        <taxon>Pseudomonadota</taxon>
        <taxon>Betaproteobacteria</taxon>
        <taxon>Burkholderiales</taxon>
        <taxon>Burkholderiaceae</taxon>
        <taxon>Trinickia</taxon>
    </lineage>
</organism>
<dbReference type="Pfam" id="PF09979">
    <property type="entry name" value="DUF2213"/>
    <property type="match status" value="1"/>
</dbReference>
<gene>
    <name evidence="1" type="ORF">C0Z20_24655</name>
</gene>
<dbReference type="EMBL" id="PNYC01000019">
    <property type="protein sequence ID" value="PMS33203.1"/>
    <property type="molecule type" value="Genomic_DNA"/>
</dbReference>
<dbReference type="RefSeq" id="WP_018440741.1">
    <property type="nucleotide sequence ID" value="NZ_KB890172.1"/>
</dbReference>
<keyword evidence="2" id="KW-1185">Reference proteome</keyword>
<sequence>MAIRLNEDWSVTFTDSRIFRAGVMPLFDCEVERPFRRMRGRGNTFYPADELARAEFLETLEGLPLLVTHEGMSKQGFTSNGAFDGEWVRADVTVSGIEALAKVFAEGMVQVSLATKGKFVRKQLWAIDRGYQEICDGHSFDLRAVHLAIVPLGRVQGARLDF</sequence>
<dbReference type="STRING" id="863227.GCA_000373005_02193"/>
<dbReference type="AlphaFoldDB" id="A0A2N7WUR3"/>
<comment type="caution">
    <text evidence="1">The sequence shown here is derived from an EMBL/GenBank/DDBJ whole genome shotgun (WGS) entry which is preliminary data.</text>
</comment>
<protein>
    <submittedName>
        <fullName evidence="1">DUF2213 domain-containing protein</fullName>
    </submittedName>
</protein>
<accession>A0A2N7WUR3</accession>
<name>A0A2N7WUR3_9BURK</name>
<evidence type="ECO:0000313" key="1">
    <source>
        <dbReference type="EMBL" id="PMS33203.1"/>
    </source>
</evidence>